<dbReference type="PATRIC" id="fig|471514.4.peg.2887"/>
<dbReference type="Proteomes" id="UP000050482">
    <property type="component" value="Unassembled WGS sequence"/>
</dbReference>
<dbReference type="GO" id="GO:0018826">
    <property type="term" value="F:methionine gamma-lyase activity"/>
    <property type="evidence" value="ECO:0007669"/>
    <property type="project" value="UniProtKB-EC"/>
</dbReference>
<dbReference type="AlphaFoldDB" id="A0A0P9D071"/>
<comment type="caution">
    <text evidence="10">The sequence shown here is derived from an EMBL/GenBank/DDBJ whole genome shotgun (WGS) entry which is preliminary data.</text>
</comment>
<dbReference type="PROSITE" id="PS00868">
    <property type="entry name" value="CYS_MET_METAB_PP"/>
    <property type="match status" value="1"/>
</dbReference>
<evidence type="ECO:0000256" key="2">
    <source>
        <dbReference type="ARBA" id="ARBA00009077"/>
    </source>
</evidence>
<comment type="cofactor">
    <cofactor evidence="1 9">
        <name>pyridoxal 5'-phosphate</name>
        <dbReference type="ChEBI" id="CHEBI:597326"/>
    </cofactor>
</comment>
<dbReference type="Pfam" id="PF01053">
    <property type="entry name" value="Cys_Met_Meta_PP"/>
    <property type="match status" value="1"/>
</dbReference>
<dbReference type="GO" id="GO:0019346">
    <property type="term" value="P:transsulfuration"/>
    <property type="evidence" value="ECO:0007669"/>
    <property type="project" value="InterPro"/>
</dbReference>
<sequence length="387" mass="42157">MHHQEPARHTSAAIRPETTPLYMSSVYTFPNLDEVRAYYSDPASAYVYRRNGNPNTAQVEKIISRLEATEDSVLTSSGMAAISAGCFALLHPGDALIATEVLYGGTYAFFEQVLRPWGVEVTYADVNDPASLEAAYGPTTRMIYAETVANPLLQVTDLETVSGFAKAHDCLLMVDNTFATPSLTKPYSYGTDLVVNSLTKYLNGHSDVIGGSVSGSQQVIAKVRKFVETFGGVLSPFDAWMTERGLETFHIRVRQQCENAMQLARALQNHQAVHKVYYPGLDAHETHEVAKRILQGGFGAMVSFDLAGGEPAANAFVASCQHVDFAPSLGGVRTTLSHPALTSHRAFTSEERLRLGITDGVIRMSVGIEPFSEIWEDISQALSRASL</sequence>
<protein>
    <recommendedName>
        <fullName evidence="4">homocysteine desulfhydrase</fullName>
        <ecNumber evidence="4">4.4.1.2</ecNumber>
    </recommendedName>
    <alternativeName>
        <fullName evidence="5">Homocysteine desulfhydrase</fullName>
    </alternativeName>
</protein>
<dbReference type="InterPro" id="IPR015422">
    <property type="entry name" value="PyrdxlP-dep_Trfase_small"/>
</dbReference>
<feature type="modified residue" description="N6-(pyridoxal phosphate)lysine" evidence="8">
    <location>
        <position position="200"/>
    </location>
</feature>
<evidence type="ECO:0000256" key="3">
    <source>
        <dbReference type="ARBA" id="ARBA00022898"/>
    </source>
</evidence>
<comment type="catalytic activity">
    <reaction evidence="7">
        <text>L-methionine + H2O = methanethiol + 2-oxobutanoate + NH4(+)</text>
        <dbReference type="Rhea" id="RHEA:23800"/>
        <dbReference type="ChEBI" id="CHEBI:15377"/>
        <dbReference type="ChEBI" id="CHEBI:16007"/>
        <dbReference type="ChEBI" id="CHEBI:16763"/>
        <dbReference type="ChEBI" id="CHEBI:28938"/>
        <dbReference type="ChEBI" id="CHEBI:57844"/>
        <dbReference type="EC" id="4.4.1.11"/>
    </reaction>
    <physiologicalReaction direction="left-to-right" evidence="7">
        <dbReference type="Rhea" id="RHEA:23801"/>
    </physiologicalReaction>
</comment>
<dbReference type="CDD" id="cd00614">
    <property type="entry name" value="CGS_like"/>
    <property type="match status" value="1"/>
</dbReference>
<organism evidence="10 11">
    <name type="scientific">Alicyclobacillus ferrooxydans</name>
    <dbReference type="NCBI Taxonomy" id="471514"/>
    <lineage>
        <taxon>Bacteria</taxon>
        <taxon>Bacillati</taxon>
        <taxon>Bacillota</taxon>
        <taxon>Bacilli</taxon>
        <taxon>Bacillales</taxon>
        <taxon>Alicyclobacillaceae</taxon>
        <taxon>Alicyclobacillus</taxon>
    </lineage>
</organism>
<evidence type="ECO:0000256" key="8">
    <source>
        <dbReference type="PIRSR" id="PIRSR001434-2"/>
    </source>
</evidence>
<evidence type="ECO:0000313" key="11">
    <source>
        <dbReference type="Proteomes" id="UP000050482"/>
    </source>
</evidence>
<evidence type="ECO:0000256" key="4">
    <source>
        <dbReference type="ARBA" id="ARBA00047175"/>
    </source>
</evidence>
<dbReference type="EC" id="4.4.1.2" evidence="4"/>
<dbReference type="InterPro" id="IPR054542">
    <property type="entry name" value="Cys_met_metab_PP"/>
</dbReference>
<evidence type="ECO:0000256" key="1">
    <source>
        <dbReference type="ARBA" id="ARBA00001933"/>
    </source>
</evidence>
<accession>A0A0P9D071</accession>
<dbReference type="PIRSF" id="PIRSF001434">
    <property type="entry name" value="CGS"/>
    <property type="match status" value="1"/>
</dbReference>
<keyword evidence="3 8" id="KW-0663">Pyridoxal phosphate</keyword>
<dbReference type="SUPFAM" id="SSF53383">
    <property type="entry name" value="PLP-dependent transferases"/>
    <property type="match status" value="1"/>
</dbReference>
<dbReference type="STRING" id="471514.AN477_02785"/>
<evidence type="ECO:0000256" key="5">
    <source>
        <dbReference type="ARBA" id="ARBA00047199"/>
    </source>
</evidence>
<dbReference type="GO" id="GO:0030170">
    <property type="term" value="F:pyridoxal phosphate binding"/>
    <property type="evidence" value="ECO:0007669"/>
    <property type="project" value="InterPro"/>
</dbReference>
<dbReference type="InterPro" id="IPR000277">
    <property type="entry name" value="Cys/Met-Metab_PyrdxlP-dep_enz"/>
</dbReference>
<evidence type="ECO:0000256" key="7">
    <source>
        <dbReference type="ARBA" id="ARBA00052699"/>
    </source>
</evidence>
<dbReference type="Gene3D" id="3.40.640.10">
    <property type="entry name" value="Type I PLP-dependent aspartate aminotransferase-like (Major domain)"/>
    <property type="match status" value="1"/>
</dbReference>
<comment type="catalytic activity">
    <reaction evidence="6">
        <text>L-homocysteine + H2O = 2-oxobutanoate + hydrogen sulfide + NH4(+) + H(+)</text>
        <dbReference type="Rhea" id="RHEA:14501"/>
        <dbReference type="ChEBI" id="CHEBI:15377"/>
        <dbReference type="ChEBI" id="CHEBI:15378"/>
        <dbReference type="ChEBI" id="CHEBI:16763"/>
        <dbReference type="ChEBI" id="CHEBI:28938"/>
        <dbReference type="ChEBI" id="CHEBI:29919"/>
        <dbReference type="ChEBI" id="CHEBI:58199"/>
        <dbReference type="EC" id="4.4.1.2"/>
    </reaction>
    <physiologicalReaction direction="left-to-right" evidence="6">
        <dbReference type="Rhea" id="RHEA:14502"/>
    </physiologicalReaction>
</comment>
<comment type="similarity">
    <text evidence="2 9">Belongs to the trans-sulfuration enzymes family.</text>
</comment>
<dbReference type="Gene3D" id="3.90.1150.10">
    <property type="entry name" value="Aspartate Aminotransferase, domain 1"/>
    <property type="match status" value="1"/>
</dbReference>
<dbReference type="EMBL" id="LJCO01000011">
    <property type="protein sequence ID" value="KPV45400.1"/>
    <property type="molecule type" value="Genomic_DNA"/>
</dbReference>
<proteinExistence type="inferred from homology"/>
<dbReference type="GO" id="GO:0005737">
    <property type="term" value="C:cytoplasm"/>
    <property type="evidence" value="ECO:0007669"/>
    <property type="project" value="TreeGrafter"/>
</dbReference>
<keyword evidence="11" id="KW-1185">Reference proteome</keyword>
<dbReference type="GO" id="GO:0047982">
    <property type="term" value="F:homocysteine desulfhydrase activity"/>
    <property type="evidence" value="ECO:0007669"/>
    <property type="project" value="UniProtKB-EC"/>
</dbReference>
<dbReference type="FunFam" id="3.40.640.10:FF:000046">
    <property type="entry name" value="Cystathionine gamma-lyase"/>
    <property type="match status" value="1"/>
</dbReference>
<evidence type="ECO:0000313" key="10">
    <source>
        <dbReference type="EMBL" id="KPV45400.1"/>
    </source>
</evidence>
<dbReference type="PANTHER" id="PTHR11808">
    <property type="entry name" value="TRANS-SULFURATION ENZYME FAMILY MEMBER"/>
    <property type="match status" value="1"/>
</dbReference>
<evidence type="ECO:0000256" key="9">
    <source>
        <dbReference type="RuleBase" id="RU362118"/>
    </source>
</evidence>
<reference evidence="10 11" key="1">
    <citation type="submission" date="2015-09" db="EMBL/GenBank/DDBJ databases">
        <title>Draft genome sequence of Alicyclobacillus ferrooxydans DSM 22381.</title>
        <authorList>
            <person name="Hemp J."/>
        </authorList>
    </citation>
    <scope>NUCLEOTIDE SEQUENCE [LARGE SCALE GENOMIC DNA]</scope>
    <source>
        <strain evidence="10 11">TC-34</strain>
    </source>
</reference>
<name>A0A0P9D071_9BACL</name>
<dbReference type="InterPro" id="IPR015424">
    <property type="entry name" value="PyrdxlP-dep_Trfase"/>
</dbReference>
<dbReference type="PANTHER" id="PTHR11808:SF80">
    <property type="entry name" value="CYSTATHIONINE GAMMA-LYASE"/>
    <property type="match status" value="1"/>
</dbReference>
<evidence type="ECO:0000256" key="6">
    <source>
        <dbReference type="ARBA" id="ARBA00048780"/>
    </source>
</evidence>
<dbReference type="InterPro" id="IPR015421">
    <property type="entry name" value="PyrdxlP-dep_Trfase_major"/>
</dbReference>
<gene>
    <name evidence="10" type="ORF">AN477_02785</name>
</gene>